<comment type="caution">
    <text evidence="1">The sequence shown here is derived from an EMBL/GenBank/DDBJ whole genome shotgun (WGS) entry which is preliminary data.</text>
</comment>
<protein>
    <submittedName>
        <fullName evidence="1">Uncharacterized protein</fullName>
    </submittedName>
</protein>
<accession>A0A1I3YQR5</accession>
<name>A0A1I3YQR5_9HYPH</name>
<dbReference type="EMBL" id="FOSK01000004">
    <property type="protein sequence ID" value="SFK33699.1"/>
    <property type="molecule type" value="Genomic_DNA"/>
</dbReference>
<evidence type="ECO:0000313" key="2">
    <source>
        <dbReference type="Proteomes" id="UP000199598"/>
    </source>
</evidence>
<reference evidence="1 2" key="1">
    <citation type="submission" date="2016-10" db="EMBL/GenBank/DDBJ databases">
        <authorList>
            <person name="Varghese N."/>
            <person name="Submissions S."/>
        </authorList>
    </citation>
    <scope>NUCLEOTIDE SEQUENCE [LARGE SCALE GENOMIC DNA]</scope>
    <source>
        <strain evidence="1 2">DSM 16392</strain>
    </source>
</reference>
<organism evidence="1 2">
    <name type="scientific">Pseudovibrio ascidiaceicola</name>
    <dbReference type="NCBI Taxonomy" id="285279"/>
    <lineage>
        <taxon>Bacteria</taxon>
        <taxon>Pseudomonadati</taxon>
        <taxon>Pseudomonadota</taxon>
        <taxon>Alphaproteobacteria</taxon>
        <taxon>Hyphomicrobiales</taxon>
        <taxon>Stappiaceae</taxon>
        <taxon>Pseudovibrio</taxon>
    </lineage>
</organism>
<dbReference type="Proteomes" id="UP000199598">
    <property type="component" value="Unassembled WGS sequence"/>
</dbReference>
<proteinExistence type="predicted"/>
<keyword evidence="2" id="KW-1185">Reference proteome</keyword>
<gene>
    <name evidence="1" type="ORF">SAMN04488518_104146</name>
</gene>
<evidence type="ECO:0000313" key="1">
    <source>
        <dbReference type="EMBL" id="SFK33699.1"/>
    </source>
</evidence>
<sequence>MPQLGSFFKLHLVDFLRSNYIGRDERAKRFAYPVVLEGRHIPRLTI</sequence>